<dbReference type="PANTHER" id="PTHR46581:SF12">
    <property type="entry name" value="GLYCOSYLTRANSFERASE"/>
    <property type="match status" value="1"/>
</dbReference>
<dbReference type="PANTHER" id="PTHR46581">
    <property type="entry name" value="ARABINOSYLTRANSFERASE RRA3"/>
    <property type="match status" value="1"/>
</dbReference>
<keyword evidence="5" id="KW-1185">Reference proteome</keyword>
<feature type="coiled-coil region" evidence="1">
    <location>
        <begin position="74"/>
        <end position="108"/>
    </location>
</feature>
<organism evidence="4 5">
    <name type="scientific">Quercus rubra</name>
    <name type="common">Northern red oak</name>
    <name type="synonym">Quercus borealis</name>
    <dbReference type="NCBI Taxonomy" id="3512"/>
    <lineage>
        <taxon>Eukaryota</taxon>
        <taxon>Viridiplantae</taxon>
        <taxon>Streptophyta</taxon>
        <taxon>Embryophyta</taxon>
        <taxon>Tracheophyta</taxon>
        <taxon>Spermatophyta</taxon>
        <taxon>Magnoliopsida</taxon>
        <taxon>eudicotyledons</taxon>
        <taxon>Gunneridae</taxon>
        <taxon>Pentapetalae</taxon>
        <taxon>rosids</taxon>
        <taxon>fabids</taxon>
        <taxon>Fagales</taxon>
        <taxon>Fagaceae</taxon>
        <taxon>Quercus</taxon>
    </lineage>
</organism>
<keyword evidence="1" id="KW-0175">Coiled coil</keyword>
<name>A0AAN7DU14_QUERU</name>
<accession>A0AAN7DU14</accession>
<dbReference type="Pfam" id="PF03407">
    <property type="entry name" value="Nucleotid_trans"/>
    <property type="match status" value="1"/>
</dbReference>
<feature type="domain" description="Nucleotide-diphospho-sugar transferase" evidence="3">
    <location>
        <begin position="220"/>
        <end position="372"/>
    </location>
</feature>
<protein>
    <recommendedName>
        <fullName evidence="3">Nucleotide-diphospho-sugar transferase domain-containing protein</fullName>
    </recommendedName>
</protein>
<comment type="caution">
    <text evidence="4">The sequence shown here is derived from an EMBL/GenBank/DDBJ whole genome shotgun (WGS) entry which is preliminary data.</text>
</comment>
<evidence type="ECO:0000256" key="2">
    <source>
        <dbReference type="SAM" id="Phobius"/>
    </source>
</evidence>
<reference evidence="4 5" key="1">
    <citation type="journal article" date="2023" name="G3 (Bethesda)">
        <title>A haplotype-resolved chromosome-scale genome for Quercus rubra L. provides insights into the genetics of adaptive traits for red oak species.</title>
        <authorList>
            <person name="Kapoor B."/>
            <person name="Jenkins J."/>
            <person name="Schmutz J."/>
            <person name="Zhebentyayeva T."/>
            <person name="Kuelheim C."/>
            <person name="Coggeshall M."/>
            <person name="Heim C."/>
            <person name="Lasky J.R."/>
            <person name="Leites L."/>
            <person name="Islam-Faridi N."/>
            <person name="Romero-Severson J."/>
            <person name="DeLeo V.L."/>
            <person name="Lucas S.M."/>
            <person name="Lazic D."/>
            <person name="Gailing O."/>
            <person name="Carlson J."/>
            <person name="Staton M."/>
        </authorList>
    </citation>
    <scope>NUCLEOTIDE SEQUENCE [LARGE SCALE GENOMIC DNA]</scope>
    <source>
        <strain evidence="4">Pseudo-F2</strain>
    </source>
</reference>
<dbReference type="GO" id="GO:0080147">
    <property type="term" value="P:root hair cell development"/>
    <property type="evidence" value="ECO:0007669"/>
    <property type="project" value="InterPro"/>
</dbReference>
<dbReference type="Proteomes" id="UP001324115">
    <property type="component" value="Unassembled WGS sequence"/>
</dbReference>
<dbReference type="EMBL" id="JAXUIC010000347">
    <property type="protein sequence ID" value="KAK4543039.1"/>
    <property type="molecule type" value="Genomic_DNA"/>
</dbReference>
<evidence type="ECO:0000259" key="3">
    <source>
        <dbReference type="Pfam" id="PF03407"/>
    </source>
</evidence>
<evidence type="ECO:0000313" key="4">
    <source>
        <dbReference type="EMBL" id="KAK4543039.1"/>
    </source>
</evidence>
<keyword evidence="2" id="KW-1133">Transmembrane helix</keyword>
<dbReference type="InterPro" id="IPR005069">
    <property type="entry name" value="Nucl-diP-sugar_transferase"/>
</dbReference>
<keyword evidence="2" id="KW-0472">Membrane</keyword>
<feature type="transmembrane region" description="Helical" evidence="2">
    <location>
        <begin position="21"/>
        <end position="42"/>
    </location>
</feature>
<gene>
    <name evidence="4" type="ORF">RGQ29_033158</name>
</gene>
<sequence>MADHRDGPLMRDKSKENIQCQITLAIVIGIVLGSVFAFLYPYELFTYYSPFQNQPFGITNLKAGSSPCESSERIDMLKLEIASLSEKNAELNIKLKFLRKQLRLAEQGRDYAQKQVMALGENHKAGPFNTVKGLKTNPTVFPDESVNPRLAKILEEVAVHKEIIVAIANSKVQSMLEVWFTSIKKVGIPNHLVVALDDHIEKDPDEGIDSIGKTGDNHASFLQLGYSVLVSDVDIVYLQNPFDYLYRDSDVESMSDGYNNKTAYGFDDVFDEPAMGWARYAHTTRIWAYNSGFFYIRPTLPSIELLMDQAVFNEELFYPSHPGYDGLHASKRTLDFYLFMNSKVLFKMVRKDARLKKLKPVIVHVNYHPDKLPRMNAIVDFYVNGKQDALEPFPVGSVWQKK</sequence>
<evidence type="ECO:0000313" key="5">
    <source>
        <dbReference type="Proteomes" id="UP001324115"/>
    </source>
</evidence>
<dbReference type="InterPro" id="IPR044290">
    <property type="entry name" value="RRA1/2/3"/>
</dbReference>
<dbReference type="GO" id="GO:0016757">
    <property type="term" value="F:glycosyltransferase activity"/>
    <property type="evidence" value="ECO:0007669"/>
    <property type="project" value="InterPro"/>
</dbReference>
<evidence type="ECO:0000256" key="1">
    <source>
        <dbReference type="SAM" id="Coils"/>
    </source>
</evidence>
<dbReference type="AlphaFoldDB" id="A0AAN7DU14"/>
<keyword evidence="2" id="KW-0812">Transmembrane</keyword>
<proteinExistence type="predicted"/>